<dbReference type="PANTHER" id="PTHR46825">
    <property type="entry name" value="D-ALANYL-D-ALANINE-CARBOXYPEPTIDASE/ENDOPEPTIDASE AMPH"/>
    <property type="match status" value="1"/>
</dbReference>
<dbReference type="OrthoDB" id="5177574at2"/>
<dbReference type="SUPFAM" id="SSF56601">
    <property type="entry name" value="beta-lactamase/transpeptidase-like"/>
    <property type="match status" value="1"/>
</dbReference>
<dbReference type="InterPro" id="IPR012338">
    <property type="entry name" value="Beta-lactam/transpept-like"/>
</dbReference>
<dbReference type="AlphaFoldDB" id="A0A4Z0HBL8"/>
<evidence type="ECO:0000256" key="1">
    <source>
        <dbReference type="SAM" id="MobiDB-lite"/>
    </source>
</evidence>
<sequence length="375" mass="39919">MLVQATGCTGGGGSPRSAERPSHSFRPPSAGPADLRTELRRALAEGPAPGAAVLVRAGGRTRFTAAGVSDVWTGRPVQQADHFRAGSLTKTFLATVVLQLCAEGRLGPADRVERYLPGLLRGPGLDGRKVTVRQLLAHTSGLYDYTRDPALARELSGDGFAEHRFDTRTPRELLRTALAHRPTFSPPGSGWRYSNTDYLVLGLLVEKVTGHDYATEVRRRIIEPLRLTGTSFPGTRDTLPAPHGRGYSAPTTPGGPPRDTTTLNPSIAGAAGSLVSTLDDLARFTLALLDGELLPQPWLAAMRDTRGTDGRYGLGLFPVALPCGTVWGHNGVINGSSVLVVGTLSGHRVLAYRVNHDAGMRSAPTRALLRAEFCA</sequence>
<dbReference type="InterPro" id="IPR001466">
    <property type="entry name" value="Beta-lactam-related"/>
</dbReference>
<protein>
    <submittedName>
        <fullName evidence="3">Class A beta-lactamase-related serine hydrolase</fullName>
    </submittedName>
</protein>
<feature type="region of interest" description="Disordered" evidence="1">
    <location>
        <begin position="232"/>
        <end position="262"/>
    </location>
</feature>
<feature type="domain" description="Beta-lactamase-related" evidence="2">
    <location>
        <begin position="40"/>
        <end position="372"/>
    </location>
</feature>
<evidence type="ECO:0000313" key="4">
    <source>
        <dbReference type="Proteomes" id="UP000297948"/>
    </source>
</evidence>
<dbReference type="Proteomes" id="UP000297948">
    <property type="component" value="Unassembled WGS sequence"/>
</dbReference>
<dbReference type="Gene3D" id="3.40.710.10">
    <property type="entry name" value="DD-peptidase/beta-lactamase superfamily"/>
    <property type="match status" value="1"/>
</dbReference>
<reference evidence="3 4" key="1">
    <citation type="submission" date="2019-03" db="EMBL/GenBank/DDBJ databases">
        <authorList>
            <person name="Gonzalez-Pimentel J.L."/>
        </authorList>
    </citation>
    <scope>NUCLEOTIDE SEQUENCE [LARGE SCALE GENOMIC DNA]</scope>
    <source>
        <strain evidence="3 4">JCM 31289</strain>
    </source>
</reference>
<gene>
    <name evidence="3" type="ORF">E4099_05070</name>
</gene>
<dbReference type="PANTHER" id="PTHR46825:SF7">
    <property type="entry name" value="D-ALANYL-D-ALANINE CARBOXYPEPTIDASE"/>
    <property type="match status" value="1"/>
</dbReference>
<dbReference type="InterPro" id="IPR050491">
    <property type="entry name" value="AmpC-like"/>
</dbReference>
<evidence type="ECO:0000259" key="2">
    <source>
        <dbReference type="Pfam" id="PF00144"/>
    </source>
</evidence>
<dbReference type="EMBL" id="SRID01000027">
    <property type="protein sequence ID" value="TGB16567.1"/>
    <property type="molecule type" value="Genomic_DNA"/>
</dbReference>
<keyword evidence="4" id="KW-1185">Reference proteome</keyword>
<name>A0A4Z0HBL8_9ACTN</name>
<comment type="caution">
    <text evidence="3">The sequence shown here is derived from an EMBL/GenBank/DDBJ whole genome shotgun (WGS) entry which is preliminary data.</text>
</comment>
<evidence type="ECO:0000313" key="3">
    <source>
        <dbReference type="EMBL" id="TGB16567.1"/>
    </source>
</evidence>
<feature type="region of interest" description="Disordered" evidence="1">
    <location>
        <begin position="1"/>
        <end position="33"/>
    </location>
</feature>
<keyword evidence="3" id="KW-0378">Hydrolase</keyword>
<accession>A0A4Z0HBL8</accession>
<proteinExistence type="predicted"/>
<dbReference type="Pfam" id="PF00144">
    <property type="entry name" value="Beta-lactamase"/>
    <property type="match status" value="1"/>
</dbReference>
<dbReference type="GO" id="GO:0016787">
    <property type="term" value="F:hydrolase activity"/>
    <property type="evidence" value="ECO:0007669"/>
    <property type="project" value="UniProtKB-KW"/>
</dbReference>
<organism evidence="3 4">
    <name type="scientific">Streptomyces palmae</name>
    <dbReference type="NCBI Taxonomy" id="1701085"/>
    <lineage>
        <taxon>Bacteria</taxon>
        <taxon>Bacillati</taxon>
        <taxon>Actinomycetota</taxon>
        <taxon>Actinomycetes</taxon>
        <taxon>Kitasatosporales</taxon>
        <taxon>Streptomycetaceae</taxon>
        <taxon>Streptomyces</taxon>
    </lineage>
</organism>